<evidence type="ECO:0000256" key="2">
    <source>
        <dbReference type="ARBA" id="ARBA00022771"/>
    </source>
</evidence>
<name>A0A9D4GRZ8_DREPO</name>
<dbReference type="Gene3D" id="3.30.40.10">
    <property type="entry name" value="Zinc/RING finger domain, C3HC4 (zinc finger)"/>
    <property type="match status" value="1"/>
</dbReference>
<dbReference type="Pfam" id="PF00628">
    <property type="entry name" value="PHD"/>
    <property type="match status" value="1"/>
</dbReference>
<keyword evidence="3" id="KW-0862">Zinc</keyword>
<feature type="compositionally biased region" description="Basic residues" evidence="5">
    <location>
        <begin position="46"/>
        <end position="55"/>
    </location>
</feature>
<organism evidence="7 8">
    <name type="scientific">Dreissena polymorpha</name>
    <name type="common">Zebra mussel</name>
    <name type="synonym">Mytilus polymorpha</name>
    <dbReference type="NCBI Taxonomy" id="45954"/>
    <lineage>
        <taxon>Eukaryota</taxon>
        <taxon>Metazoa</taxon>
        <taxon>Spiralia</taxon>
        <taxon>Lophotrochozoa</taxon>
        <taxon>Mollusca</taxon>
        <taxon>Bivalvia</taxon>
        <taxon>Autobranchia</taxon>
        <taxon>Heteroconchia</taxon>
        <taxon>Euheterodonta</taxon>
        <taxon>Imparidentia</taxon>
        <taxon>Neoheterodontei</taxon>
        <taxon>Myida</taxon>
        <taxon>Dreissenoidea</taxon>
        <taxon>Dreissenidae</taxon>
        <taxon>Dreissena</taxon>
    </lineage>
</organism>
<dbReference type="SMART" id="SM00249">
    <property type="entry name" value="PHD"/>
    <property type="match status" value="1"/>
</dbReference>
<dbReference type="InterPro" id="IPR001965">
    <property type="entry name" value="Znf_PHD"/>
</dbReference>
<feature type="domain" description="PHD-type" evidence="6">
    <location>
        <begin position="78"/>
        <end position="131"/>
    </location>
</feature>
<evidence type="ECO:0000256" key="3">
    <source>
        <dbReference type="ARBA" id="ARBA00022833"/>
    </source>
</evidence>
<keyword evidence="1" id="KW-0479">Metal-binding</keyword>
<dbReference type="CDD" id="cd15517">
    <property type="entry name" value="PHD_TCF19_like"/>
    <property type="match status" value="1"/>
</dbReference>
<evidence type="ECO:0000313" key="7">
    <source>
        <dbReference type="EMBL" id="KAH3820406.1"/>
    </source>
</evidence>
<evidence type="ECO:0000256" key="1">
    <source>
        <dbReference type="ARBA" id="ARBA00022723"/>
    </source>
</evidence>
<dbReference type="GO" id="GO:0008270">
    <property type="term" value="F:zinc ion binding"/>
    <property type="evidence" value="ECO:0007669"/>
    <property type="project" value="UniProtKB-KW"/>
</dbReference>
<dbReference type="InterPro" id="IPR013083">
    <property type="entry name" value="Znf_RING/FYVE/PHD"/>
</dbReference>
<evidence type="ECO:0000256" key="4">
    <source>
        <dbReference type="PROSITE-ProRule" id="PRU00146"/>
    </source>
</evidence>
<keyword evidence="8" id="KW-1185">Reference proteome</keyword>
<dbReference type="SUPFAM" id="SSF57903">
    <property type="entry name" value="FYVE/PHD zinc finger"/>
    <property type="match status" value="1"/>
</dbReference>
<sequence>MSLKQLEKITKFTERELKAKAAYLKKQAQISKKTEKKKGSSAANPKKGKGPLKGKGCLKRKVENVVPQEETTGSSMSKDFCKACLTTWVEDITSGENQLWIQCDQCDGWVHAGCLTERVDEDEPFTCPDCV</sequence>
<reference evidence="7" key="2">
    <citation type="submission" date="2020-11" db="EMBL/GenBank/DDBJ databases">
        <authorList>
            <person name="McCartney M.A."/>
            <person name="Auch B."/>
            <person name="Kono T."/>
            <person name="Mallez S."/>
            <person name="Becker A."/>
            <person name="Gohl D.M."/>
            <person name="Silverstein K.A.T."/>
            <person name="Koren S."/>
            <person name="Bechman K.B."/>
            <person name="Herman A."/>
            <person name="Abrahante J.E."/>
            <person name="Garbe J."/>
        </authorList>
    </citation>
    <scope>NUCLEOTIDE SEQUENCE</scope>
    <source>
        <strain evidence="7">Duluth1</strain>
        <tissue evidence="7">Whole animal</tissue>
    </source>
</reference>
<dbReference type="Proteomes" id="UP000828390">
    <property type="component" value="Unassembled WGS sequence"/>
</dbReference>
<feature type="region of interest" description="Disordered" evidence="5">
    <location>
        <begin position="27"/>
        <end position="55"/>
    </location>
</feature>
<dbReference type="PROSITE" id="PS01359">
    <property type="entry name" value="ZF_PHD_1"/>
    <property type="match status" value="1"/>
</dbReference>
<dbReference type="AlphaFoldDB" id="A0A9D4GRZ8"/>
<evidence type="ECO:0000256" key="5">
    <source>
        <dbReference type="SAM" id="MobiDB-lite"/>
    </source>
</evidence>
<evidence type="ECO:0000259" key="6">
    <source>
        <dbReference type="PROSITE" id="PS50016"/>
    </source>
</evidence>
<dbReference type="InterPro" id="IPR011011">
    <property type="entry name" value="Znf_FYVE_PHD"/>
</dbReference>
<comment type="caution">
    <text evidence="7">The sequence shown here is derived from an EMBL/GenBank/DDBJ whole genome shotgun (WGS) entry which is preliminary data.</text>
</comment>
<gene>
    <name evidence="7" type="ORF">DPMN_122152</name>
</gene>
<evidence type="ECO:0000313" key="8">
    <source>
        <dbReference type="Proteomes" id="UP000828390"/>
    </source>
</evidence>
<dbReference type="PROSITE" id="PS50016">
    <property type="entry name" value="ZF_PHD_2"/>
    <property type="match status" value="1"/>
</dbReference>
<keyword evidence="2 4" id="KW-0863">Zinc-finger</keyword>
<accession>A0A9D4GRZ8</accession>
<dbReference type="InterPro" id="IPR019787">
    <property type="entry name" value="Znf_PHD-finger"/>
</dbReference>
<dbReference type="EMBL" id="JAIWYP010000005">
    <property type="protein sequence ID" value="KAH3820406.1"/>
    <property type="molecule type" value="Genomic_DNA"/>
</dbReference>
<reference evidence="7" key="1">
    <citation type="journal article" date="2019" name="bioRxiv">
        <title>The Genome of the Zebra Mussel, Dreissena polymorpha: A Resource for Invasive Species Research.</title>
        <authorList>
            <person name="McCartney M.A."/>
            <person name="Auch B."/>
            <person name="Kono T."/>
            <person name="Mallez S."/>
            <person name="Zhang Y."/>
            <person name="Obille A."/>
            <person name="Becker A."/>
            <person name="Abrahante J.E."/>
            <person name="Garbe J."/>
            <person name="Badalamenti J.P."/>
            <person name="Herman A."/>
            <person name="Mangelson H."/>
            <person name="Liachko I."/>
            <person name="Sullivan S."/>
            <person name="Sone E.D."/>
            <person name="Koren S."/>
            <person name="Silverstein K.A.T."/>
            <person name="Beckman K.B."/>
            <person name="Gohl D.M."/>
        </authorList>
    </citation>
    <scope>NUCLEOTIDE SEQUENCE</scope>
    <source>
        <strain evidence="7">Duluth1</strain>
        <tissue evidence="7">Whole animal</tissue>
    </source>
</reference>
<protein>
    <recommendedName>
        <fullName evidence="6">PHD-type domain-containing protein</fullName>
    </recommendedName>
</protein>
<dbReference type="InterPro" id="IPR019786">
    <property type="entry name" value="Zinc_finger_PHD-type_CS"/>
</dbReference>
<proteinExistence type="predicted"/>